<evidence type="ECO:0000313" key="1">
    <source>
        <dbReference type="EMBL" id="KKO08481.1"/>
    </source>
</evidence>
<name>A0A0F9VTN1_9ZZZZ</name>
<gene>
    <name evidence="1" type="ORF">LCGC14_0044190</name>
</gene>
<dbReference type="AlphaFoldDB" id="A0A0F9VTN1"/>
<sequence length="181" mass="20341">MPLEFACIEGVVHHIPKLKEDAKNLSRREAIPLHRALDRVAQDVGVKDGWHSVIFKKWAYHNDGHIYQISPVDKLRRIRFDALANLSSLPDDLNLHISLNDISDGDVPVRDVCIQVSDHMNVAMDAHAQKHFKAFLSEKTLRAGCIFAIYCADHLLEARNRIAFQTSPANTDSDLDGQDGP</sequence>
<accession>A0A0F9VTN1</accession>
<proteinExistence type="predicted"/>
<protein>
    <submittedName>
        <fullName evidence="1">Uncharacterized protein</fullName>
    </submittedName>
</protein>
<dbReference type="EMBL" id="LAZR01000009">
    <property type="protein sequence ID" value="KKO08481.1"/>
    <property type="molecule type" value="Genomic_DNA"/>
</dbReference>
<reference evidence="1" key="1">
    <citation type="journal article" date="2015" name="Nature">
        <title>Complex archaea that bridge the gap between prokaryotes and eukaryotes.</title>
        <authorList>
            <person name="Spang A."/>
            <person name="Saw J.H."/>
            <person name="Jorgensen S.L."/>
            <person name="Zaremba-Niedzwiedzka K."/>
            <person name="Martijn J."/>
            <person name="Lind A.E."/>
            <person name="van Eijk R."/>
            <person name="Schleper C."/>
            <person name="Guy L."/>
            <person name="Ettema T.J."/>
        </authorList>
    </citation>
    <scope>NUCLEOTIDE SEQUENCE</scope>
</reference>
<organism evidence="1">
    <name type="scientific">marine sediment metagenome</name>
    <dbReference type="NCBI Taxonomy" id="412755"/>
    <lineage>
        <taxon>unclassified sequences</taxon>
        <taxon>metagenomes</taxon>
        <taxon>ecological metagenomes</taxon>
    </lineage>
</organism>
<comment type="caution">
    <text evidence="1">The sequence shown here is derived from an EMBL/GenBank/DDBJ whole genome shotgun (WGS) entry which is preliminary data.</text>
</comment>